<feature type="region of interest" description="Disordered" evidence="1">
    <location>
        <begin position="1"/>
        <end position="123"/>
    </location>
</feature>
<dbReference type="AlphaFoldDB" id="A0AAV7QD12"/>
<organism evidence="2 3">
    <name type="scientific">Pleurodeles waltl</name>
    <name type="common">Iberian ribbed newt</name>
    <dbReference type="NCBI Taxonomy" id="8319"/>
    <lineage>
        <taxon>Eukaryota</taxon>
        <taxon>Metazoa</taxon>
        <taxon>Chordata</taxon>
        <taxon>Craniata</taxon>
        <taxon>Vertebrata</taxon>
        <taxon>Euteleostomi</taxon>
        <taxon>Amphibia</taxon>
        <taxon>Batrachia</taxon>
        <taxon>Caudata</taxon>
        <taxon>Salamandroidea</taxon>
        <taxon>Salamandridae</taxon>
        <taxon>Pleurodelinae</taxon>
        <taxon>Pleurodeles</taxon>
    </lineage>
</organism>
<evidence type="ECO:0000313" key="2">
    <source>
        <dbReference type="EMBL" id="KAJ1137514.1"/>
    </source>
</evidence>
<sequence>MAQNQGEEATPDIFGEGEEEALQQPGTKIEQRFSSEEAASESVETEGPTPAQRPFPRTTVSTTITHPSEAPVINFHATSDGFRPSLPHGHDRHHTTKPDRMLPQRSGPKAALKLQSQHLKTPA</sequence>
<keyword evidence="3" id="KW-1185">Reference proteome</keyword>
<name>A0AAV7QD12_PLEWA</name>
<evidence type="ECO:0000256" key="1">
    <source>
        <dbReference type="SAM" id="MobiDB-lite"/>
    </source>
</evidence>
<gene>
    <name evidence="2" type="ORF">NDU88_003912</name>
</gene>
<feature type="compositionally biased region" description="Polar residues" evidence="1">
    <location>
        <begin position="114"/>
        <end position="123"/>
    </location>
</feature>
<accession>A0AAV7QD12</accession>
<evidence type="ECO:0000313" key="3">
    <source>
        <dbReference type="Proteomes" id="UP001066276"/>
    </source>
</evidence>
<comment type="caution">
    <text evidence="2">The sequence shown here is derived from an EMBL/GenBank/DDBJ whole genome shotgun (WGS) entry which is preliminary data.</text>
</comment>
<dbReference type="EMBL" id="JANPWB010000010">
    <property type="protein sequence ID" value="KAJ1137514.1"/>
    <property type="molecule type" value="Genomic_DNA"/>
</dbReference>
<reference evidence="2" key="1">
    <citation type="journal article" date="2022" name="bioRxiv">
        <title>Sequencing and chromosome-scale assembly of the giantPleurodeles waltlgenome.</title>
        <authorList>
            <person name="Brown T."/>
            <person name="Elewa A."/>
            <person name="Iarovenko S."/>
            <person name="Subramanian E."/>
            <person name="Araus A.J."/>
            <person name="Petzold A."/>
            <person name="Susuki M."/>
            <person name="Suzuki K.-i.T."/>
            <person name="Hayashi T."/>
            <person name="Toyoda A."/>
            <person name="Oliveira C."/>
            <person name="Osipova E."/>
            <person name="Leigh N.D."/>
            <person name="Simon A."/>
            <person name="Yun M.H."/>
        </authorList>
    </citation>
    <scope>NUCLEOTIDE SEQUENCE</scope>
    <source>
        <strain evidence="2">20211129_DDA</strain>
        <tissue evidence="2">Liver</tissue>
    </source>
</reference>
<dbReference type="Proteomes" id="UP001066276">
    <property type="component" value="Chromosome 6"/>
</dbReference>
<protein>
    <submittedName>
        <fullName evidence="2">Uncharacterized protein</fullName>
    </submittedName>
</protein>
<proteinExistence type="predicted"/>